<dbReference type="EMBL" id="JH711584">
    <property type="protein sequence ID" value="EIW77457.1"/>
    <property type="molecule type" value="Genomic_DNA"/>
</dbReference>
<reference evidence="2" key="1">
    <citation type="journal article" date="2012" name="Science">
        <title>The Paleozoic origin of enzymatic lignin decomposition reconstructed from 31 fungal genomes.</title>
        <authorList>
            <person name="Floudas D."/>
            <person name="Binder M."/>
            <person name="Riley R."/>
            <person name="Barry K."/>
            <person name="Blanchette R.A."/>
            <person name="Henrissat B."/>
            <person name="Martinez A.T."/>
            <person name="Otillar R."/>
            <person name="Spatafora J.W."/>
            <person name="Yadav J.S."/>
            <person name="Aerts A."/>
            <person name="Benoit I."/>
            <person name="Boyd A."/>
            <person name="Carlson A."/>
            <person name="Copeland A."/>
            <person name="Coutinho P.M."/>
            <person name="de Vries R.P."/>
            <person name="Ferreira P."/>
            <person name="Findley K."/>
            <person name="Foster B."/>
            <person name="Gaskell J."/>
            <person name="Glotzer D."/>
            <person name="Gorecki P."/>
            <person name="Heitman J."/>
            <person name="Hesse C."/>
            <person name="Hori C."/>
            <person name="Igarashi K."/>
            <person name="Jurgens J.A."/>
            <person name="Kallen N."/>
            <person name="Kersten P."/>
            <person name="Kohler A."/>
            <person name="Kuees U."/>
            <person name="Kumar T.K.A."/>
            <person name="Kuo A."/>
            <person name="LaButti K."/>
            <person name="Larrondo L.F."/>
            <person name="Lindquist E."/>
            <person name="Ling A."/>
            <person name="Lombard V."/>
            <person name="Lucas S."/>
            <person name="Lundell T."/>
            <person name="Martin R."/>
            <person name="McLaughlin D.J."/>
            <person name="Morgenstern I."/>
            <person name="Morin E."/>
            <person name="Murat C."/>
            <person name="Nagy L.G."/>
            <person name="Nolan M."/>
            <person name="Ohm R.A."/>
            <person name="Patyshakuliyeva A."/>
            <person name="Rokas A."/>
            <person name="Ruiz-Duenas F.J."/>
            <person name="Sabat G."/>
            <person name="Salamov A."/>
            <person name="Samejima M."/>
            <person name="Schmutz J."/>
            <person name="Slot J.C."/>
            <person name="St John F."/>
            <person name="Stenlid J."/>
            <person name="Sun H."/>
            <person name="Sun S."/>
            <person name="Syed K."/>
            <person name="Tsang A."/>
            <person name="Wiebenga A."/>
            <person name="Young D."/>
            <person name="Pisabarro A."/>
            <person name="Eastwood D.C."/>
            <person name="Martin F."/>
            <person name="Cullen D."/>
            <person name="Grigoriev I.V."/>
            <person name="Hibbett D.S."/>
        </authorList>
    </citation>
    <scope>NUCLEOTIDE SEQUENCE [LARGE SCALE GENOMIC DNA]</scope>
    <source>
        <strain evidence="2">RWD-64-598 SS2</strain>
    </source>
</reference>
<evidence type="ECO:0000313" key="1">
    <source>
        <dbReference type="EMBL" id="EIW77457.1"/>
    </source>
</evidence>
<sequence>MSAVYHHHDSTLGSSTLVGKQPIGTVYMGSDPPTSTQGVQMALTMPPPGEMLFEELSYYTQNEVPAHLIFIPQRKMVNRSFVEEYFRNHLLRDVYGSPSRWRESLPARPKILGKLIDVTDERQLCRFIIRRTVTYATLSHRWEQAEVLNRPFVPTTNKINVKMRWAALRKTTRAEDSAYSLMSLLGVSMRSAYGEGRTRAFHRLIKAVIHDVEDLSVLYFDGLHLPKSAASYYSFDPFTGWNIKEPFSRSVDMRMGRQGVQLRVLVLPAKVSFRKPHYTCQGHWIVQCRTMNNATSKLEMRATEDWLEHRKPGFFIGIVSYCRLEATKVVALPKKVIAYLLRDSRSTHETSGNGWETESITGSVQSAERLSICSSPLAFEIPGNLRRDKMPIDSAHFLLDETSVQAEYVDVYIRRR</sequence>
<evidence type="ECO:0000313" key="2">
    <source>
        <dbReference type="Proteomes" id="UP000053558"/>
    </source>
</evidence>
<gene>
    <name evidence="1" type="ORF">CONPUDRAFT_146392</name>
</gene>
<dbReference type="AlphaFoldDB" id="A0A5M3MEI0"/>
<protein>
    <submittedName>
        <fullName evidence="1">Uncharacterized protein</fullName>
    </submittedName>
</protein>
<organism evidence="1 2">
    <name type="scientific">Coniophora puteana (strain RWD-64-598)</name>
    <name type="common">Brown rot fungus</name>
    <dbReference type="NCBI Taxonomy" id="741705"/>
    <lineage>
        <taxon>Eukaryota</taxon>
        <taxon>Fungi</taxon>
        <taxon>Dikarya</taxon>
        <taxon>Basidiomycota</taxon>
        <taxon>Agaricomycotina</taxon>
        <taxon>Agaricomycetes</taxon>
        <taxon>Agaricomycetidae</taxon>
        <taxon>Boletales</taxon>
        <taxon>Coniophorineae</taxon>
        <taxon>Coniophoraceae</taxon>
        <taxon>Coniophora</taxon>
    </lineage>
</organism>
<comment type="caution">
    <text evidence="1">The sequence shown here is derived from an EMBL/GenBank/DDBJ whole genome shotgun (WGS) entry which is preliminary data.</text>
</comment>
<proteinExistence type="predicted"/>
<dbReference type="Proteomes" id="UP000053558">
    <property type="component" value="Unassembled WGS sequence"/>
</dbReference>
<accession>A0A5M3MEI0</accession>
<keyword evidence="2" id="KW-1185">Reference proteome</keyword>
<dbReference type="OrthoDB" id="20872at2759"/>
<dbReference type="KEGG" id="cput:CONPUDRAFT_146392"/>
<dbReference type="PANTHER" id="PTHR10622:SF11">
    <property type="entry name" value="HET-DOMAIN-CONTAINING PROTEIN"/>
    <property type="match status" value="1"/>
</dbReference>
<dbReference type="GeneID" id="19202196"/>
<dbReference type="PANTHER" id="PTHR10622">
    <property type="entry name" value="HET DOMAIN-CONTAINING PROTEIN"/>
    <property type="match status" value="1"/>
</dbReference>
<dbReference type="RefSeq" id="XP_007772823.1">
    <property type="nucleotide sequence ID" value="XM_007774633.1"/>
</dbReference>
<name>A0A5M3MEI0_CONPW</name>